<feature type="domain" description="Putative zinc-finger" evidence="2">
    <location>
        <begin position="16"/>
        <end position="40"/>
    </location>
</feature>
<keyword evidence="1" id="KW-0812">Transmembrane</keyword>
<dbReference type="InterPro" id="IPR041916">
    <property type="entry name" value="Anti_sigma_zinc_sf"/>
</dbReference>
<feature type="transmembrane region" description="Helical" evidence="1">
    <location>
        <begin position="138"/>
        <end position="161"/>
    </location>
</feature>
<dbReference type="EMBL" id="AP025591">
    <property type="protein sequence ID" value="BDG06549.1"/>
    <property type="molecule type" value="Genomic_DNA"/>
</dbReference>
<keyword evidence="1" id="KW-0472">Membrane</keyword>
<name>A0ABM7X441_9BACT</name>
<evidence type="ECO:0000256" key="1">
    <source>
        <dbReference type="SAM" id="Phobius"/>
    </source>
</evidence>
<evidence type="ECO:0000313" key="4">
    <source>
        <dbReference type="Proteomes" id="UP001162891"/>
    </source>
</evidence>
<dbReference type="Pfam" id="PF13490">
    <property type="entry name" value="zf-HC2"/>
    <property type="match status" value="1"/>
</dbReference>
<accession>A0ABM7X441</accession>
<reference evidence="4" key="1">
    <citation type="journal article" date="2022" name="Int. J. Syst. Evol. Microbiol.">
        <title>Anaeromyxobacter oryzae sp. nov., Anaeromyxobacter diazotrophicus sp. nov. and Anaeromyxobacter paludicola sp. nov., isolated from paddy soils.</title>
        <authorList>
            <person name="Itoh H."/>
            <person name="Xu Z."/>
            <person name="Mise K."/>
            <person name="Masuda Y."/>
            <person name="Ushijima N."/>
            <person name="Hayakawa C."/>
            <person name="Shiratori Y."/>
            <person name="Senoo K."/>
        </authorList>
    </citation>
    <scope>NUCLEOTIDE SEQUENCE [LARGE SCALE GENOMIC DNA]</scope>
    <source>
        <strain evidence="4">Red232</strain>
    </source>
</reference>
<protein>
    <recommendedName>
        <fullName evidence="2">Putative zinc-finger domain-containing protein</fullName>
    </recommendedName>
</protein>
<evidence type="ECO:0000313" key="3">
    <source>
        <dbReference type="EMBL" id="BDG06549.1"/>
    </source>
</evidence>
<keyword evidence="1" id="KW-1133">Transmembrane helix</keyword>
<sequence length="173" mass="17845">MTTFTGHLTDAQAQRLVDGVLLETEAAEVEAHVAGCAACQAEVESYRLLGDALEGLEIPELPADFTVGVLERIETRERAVAHDRRAAAAIFGAALGGIVLAVVLLGAGTWAPEASRLVEGLGDAGRALRLSSDVLGPIVSALRIPIAAACAAAALPVLFALSRLMPSPRTEIA</sequence>
<gene>
    <name evidence="3" type="ORF">AMOR_55450</name>
</gene>
<keyword evidence="4" id="KW-1185">Reference proteome</keyword>
<dbReference type="RefSeq" id="WP_248356811.1">
    <property type="nucleotide sequence ID" value="NZ_AP025591.1"/>
</dbReference>
<dbReference type="Gene3D" id="1.10.10.1320">
    <property type="entry name" value="Anti-sigma factor, zinc-finger domain"/>
    <property type="match status" value="1"/>
</dbReference>
<proteinExistence type="predicted"/>
<evidence type="ECO:0000259" key="2">
    <source>
        <dbReference type="Pfam" id="PF13490"/>
    </source>
</evidence>
<dbReference type="Proteomes" id="UP001162891">
    <property type="component" value="Chromosome"/>
</dbReference>
<organism evidence="3 4">
    <name type="scientific">Anaeromyxobacter oryzae</name>
    <dbReference type="NCBI Taxonomy" id="2918170"/>
    <lineage>
        <taxon>Bacteria</taxon>
        <taxon>Pseudomonadati</taxon>
        <taxon>Myxococcota</taxon>
        <taxon>Myxococcia</taxon>
        <taxon>Myxococcales</taxon>
        <taxon>Cystobacterineae</taxon>
        <taxon>Anaeromyxobacteraceae</taxon>
        <taxon>Anaeromyxobacter</taxon>
    </lineage>
</organism>
<dbReference type="InterPro" id="IPR027383">
    <property type="entry name" value="Znf_put"/>
</dbReference>
<feature type="transmembrane region" description="Helical" evidence="1">
    <location>
        <begin position="86"/>
        <end position="111"/>
    </location>
</feature>